<organism evidence="2 3">
    <name type="scientific">Nocardia higoensis</name>
    <dbReference type="NCBI Taxonomy" id="228599"/>
    <lineage>
        <taxon>Bacteria</taxon>
        <taxon>Bacillati</taxon>
        <taxon>Actinomycetota</taxon>
        <taxon>Actinomycetes</taxon>
        <taxon>Mycobacteriales</taxon>
        <taxon>Nocardiaceae</taxon>
        <taxon>Nocardia</taxon>
    </lineage>
</organism>
<feature type="transmembrane region" description="Helical" evidence="1">
    <location>
        <begin position="35"/>
        <end position="55"/>
    </location>
</feature>
<proteinExistence type="predicted"/>
<keyword evidence="3" id="KW-1185">Reference proteome</keyword>
<evidence type="ECO:0008006" key="4">
    <source>
        <dbReference type="Google" id="ProtNLM"/>
    </source>
</evidence>
<keyword evidence="1" id="KW-0472">Membrane</keyword>
<dbReference type="Proteomes" id="UP000707731">
    <property type="component" value="Unassembled WGS sequence"/>
</dbReference>
<evidence type="ECO:0000256" key="1">
    <source>
        <dbReference type="SAM" id="Phobius"/>
    </source>
</evidence>
<dbReference type="EMBL" id="JADLQN010000005">
    <property type="protein sequence ID" value="MBF6357525.1"/>
    <property type="molecule type" value="Genomic_DNA"/>
</dbReference>
<evidence type="ECO:0000313" key="2">
    <source>
        <dbReference type="EMBL" id="MBF6357525.1"/>
    </source>
</evidence>
<reference evidence="2 3" key="1">
    <citation type="submission" date="2020-10" db="EMBL/GenBank/DDBJ databases">
        <title>Identification of Nocardia species via Next-generation sequencing and recognition of intraspecies genetic diversity.</title>
        <authorList>
            <person name="Li P."/>
            <person name="Li P."/>
            <person name="Lu B."/>
        </authorList>
    </citation>
    <scope>NUCLEOTIDE SEQUENCE [LARGE SCALE GENOMIC DNA]</scope>
    <source>
        <strain evidence="2 3">BJ06-0143</strain>
    </source>
</reference>
<keyword evidence="1" id="KW-0812">Transmembrane</keyword>
<protein>
    <recommendedName>
        <fullName evidence="4">DUF3093 domain-containing protein</fullName>
    </recommendedName>
</protein>
<comment type="caution">
    <text evidence="2">The sequence shown here is derived from an EMBL/GenBank/DDBJ whole genome shotgun (WGS) entry which is preliminary data.</text>
</comment>
<evidence type="ECO:0000313" key="3">
    <source>
        <dbReference type="Proteomes" id="UP000707731"/>
    </source>
</evidence>
<keyword evidence="1" id="KW-1133">Transmembrane helix</keyword>
<accession>A0ABS0DGD3</accession>
<gene>
    <name evidence="2" type="ORF">IU449_23745</name>
</gene>
<sequence>MFYEPGACWWTVSYGPVACALILVIEMATGTTPHWFALTFCATLIAAFSSVQVLAARAHVSVQLTASALRQGAETIPLSAIAAVLPEHGEGTLDVAALQGVSWDDAGSWPDEEWTSARALGELSGVPRRRTGIGLRLREGGLVRAWAKDHRGLRAALTEALRSRADDRGENNGEESA</sequence>
<name>A0ABS0DGD3_9NOCA</name>
<feature type="transmembrane region" description="Helical" evidence="1">
    <location>
        <begin position="7"/>
        <end position="29"/>
    </location>
</feature>